<dbReference type="InterPro" id="IPR047057">
    <property type="entry name" value="MerR_fam"/>
</dbReference>
<evidence type="ECO:0000313" key="8">
    <source>
        <dbReference type="Proteomes" id="UP000005259"/>
    </source>
</evidence>
<dbReference type="RefSeq" id="WP_001289453.1">
    <property type="nucleotide sequence ID" value="NC_018501.1"/>
</dbReference>
<evidence type="ECO:0000256" key="5">
    <source>
        <dbReference type="SAM" id="Coils"/>
    </source>
</evidence>
<keyword evidence="3" id="KW-0238">DNA-binding</keyword>
<feature type="domain" description="HTH merR-type" evidence="6">
    <location>
        <begin position="13"/>
        <end position="82"/>
    </location>
</feature>
<dbReference type="GO" id="GO:0003677">
    <property type="term" value="F:DNA binding"/>
    <property type="evidence" value="ECO:0007669"/>
    <property type="project" value="UniProtKB-KW"/>
</dbReference>
<keyword evidence="7" id="KW-0614">Plasmid</keyword>
<reference evidence="7 8" key="1">
    <citation type="submission" date="2012-08" db="EMBL/GenBank/DDBJ databases">
        <authorList>
            <person name="Doggett N."/>
            <person name="Teshima H."/>
            <person name="Bruce D."/>
            <person name="Detter J.C."/>
            <person name="Johnson S.L."/>
            <person name="Han C."/>
        </authorList>
    </citation>
    <scope>NUCLEOTIDE SEQUENCE [LARGE SCALE GENOMIC DNA]</scope>
    <source>
        <strain evidence="7 8">HD-771</strain>
        <plasmid evidence="7 8">p02</plasmid>
    </source>
</reference>
<protein>
    <submittedName>
        <fullName evidence="7">Transcriptional regulator</fullName>
    </submittedName>
</protein>
<dbReference type="Proteomes" id="UP000005259">
    <property type="component" value="Plasmid p02"/>
</dbReference>
<gene>
    <name evidence="7" type="ORF">BTG_32508</name>
</gene>
<evidence type="ECO:0000256" key="2">
    <source>
        <dbReference type="ARBA" id="ARBA00023015"/>
    </source>
</evidence>
<sequence length="182" mass="21986">MSEIETNNEEQKEYKMKEVSELTGLSNDLLRVYEEEFNLQINRTTGGHRRYTEDDINKFIAIKKKIQEQNWSYKKVRSWLNGDELPLVLEEHQVKTNLEKKVEYQTELIQDLTEKLDQSIKLQVEMVKQMHELNNEKQELKQIVERRNQDLIDTLIQEKRKDRQERIETESKKSFLQKIFGK</sequence>
<dbReference type="InterPro" id="IPR000551">
    <property type="entry name" value="MerR-type_HTH_dom"/>
</dbReference>
<dbReference type="Pfam" id="PF13411">
    <property type="entry name" value="MerR_1"/>
    <property type="match status" value="1"/>
</dbReference>
<organism evidence="7 8">
    <name type="scientific">Bacillus thuringiensis HD-771</name>
    <dbReference type="NCBI Taxonomy" id="1218175"/>
    <lineage>
        <taxon>Bacteria</taxon>
        <taxon>Bacillati</taxon>
        <taxon>Bacillota</taxon>
        <taxon>Bacilli</taxon>
        <taxon>Bacillales</taxon>
        <taxon>Bacillaceae</taxon>
        <taxon>Bacillus</taxon>
        <taxon>Bacillus cereus group</taxon>
    </lineage>
</organism>
<evidence type="ECO:0000313" key="7">
    <source>
        <dbReference type="EMBL" id="AFQ19838.1"/>
    </source>
</evidence>
<dbReference type="SMART" id="SM00422">
    <property type="entry name" value="HTH_MERR"/>
    <property type="match status" value="1"/>
</dbReference>
<name>A0A9W3JJM3_BACTU</name>
<keyword evidence="5" id="KW-0175">Coiled coil</keyword>
<dbReference type="PANTHER" id="PTHR30204:SF69">
    <property type="entry name" value="MERR-FAMILY TRANSCRIPTIONAL REGULATOR"/>
    <property type="match status" value="1"/>
</dbReference>
<keyword evidence="4" id="KW-0804">Transcription</keyword>
<evidence type="ECO:0000256" key="4">
    <source>
        <dbReference type="ARBA" id="ARBA00023163"/>
    </source>
</evidence>
<keyword evidence="1" id="KW-0678">Repressor</keyword>
<dbReference type="PANTHER" id="PTHR30204">
    <property type="entry name" value="REDOX-CYCLING DRUG-SENSING TRANSCRIPTIONAL ACTIVATOR SOXR"/>
    <property type="match status" value="1"/>
</dbReference>
<proteinExistence type="predicted"/>
<dbReference type="AlphaFoldDB" id="A0A9W3JJM3"/>
<feature type="coiled-coil region" evidence="5">
    <location>
        <begin position="95"/>
        <end position="150"/>
    </location>
</feature>
<dbReference type="CDD" id="cd04764">
    <property type="entry name" value="HTH_MlrA-like_sg1"/>
    <property type="match status" value="1"/>
</dbReference>
<evidence type="ECO:0000256" key="1">
    <source>
        <dbReference type="ARBA" id="ARBA00022491"/>
    </source>
</evidence>
<dbReference type="EMBL" id="CP003754">
    <property type="protein sequence ID" value="AFQ19838.1"/>
    <property type="molecule type" value="Genomic_DNA"/>
</dbReference>
<dbReference type="SUPFAM" id="SSF46955">
    <property type="entry name" value="Putative DNA-binding domain"/>
    <property type="match status" value="1"/>
</dbReference>
<accession>A0A9W3JJM3</accession>
<geneLocation type="plasmid" evidence="7 8">
    <name>p02</name>
</geneLocation>
<evidence type="ECO:0000256" key="3">
    <source>
        <dbReference type="ARBA" id="ARBA00023125"/>
    </source>
</evidence>
<dbReference type="GO" id="GO:0003700">
    <property type="term" value="F:DNA-binding transcription factor activity"/>
    <property type="evidence" value="ECO:0007669"/>
    <property type="project" value="InterPro"/>
</dbReference>
<keyword evidence="2" id="KW-0805">Transcription regulation</keyword>
<dbReference type="Gene3D" id="1.10.1660.10">
    <property type="match status" value="1"/>
</dbReference>
<evidence type="ECO:0000259" key="6">
    <source>
        <dbReference type="PROSITE" id="PS50937"/>
    </source>
</evidence>
<dbReference type="InterPro" id="IPR009061">
    <property type="entry name" value="DNA-bd_dom_put_sf"/>
</dbReference>
<dbReference type="PROSITE" id="PS50937">
    <property type="entry name" value="HTH_MERR_2"/>
    <property type="match status" value="1"/>
</dbReference>
<dbReference type="KEGG" id="bti:BTG_32508"/>